<dbReference type="Proteomes" id="UP000018851">
    <property type="component" value="Chromosome"/>
</dbReference>
<evidence type="ECO:0000313" key="2">
    <source>
        <dbReference type="EMBL" id="AHE56613.1"/>
    </source>
</evidence>
<dbReference type="HOGENOM" id="CLU_115777_1_0_5"/>
<dbReference type="eggNOG" id="ENOG5032DM3">
    <property type="taxonomic scope" value="Bacteria"/>
</dbReference>
<keyword evidence="3" id="KW-1185">Reference proteome</keyword>
<organism evidence="2 3">
    <name type="scientific">Sphingomonas sanxanigenens DSM 19645 = NX02</name>
    <dbReference type="NCBI Taxonomy" id="1123269"/>
    <lineage>
        <taxon>Bacteria</taxon>
        <taxon>Pseudomonadati</taxon>
        <taxon>Pseudomonadota</taxon>
        <taxon>Alphaproteobacteria</taxon>
        <taxon>Sphingomonadales</taxon>
        <taxon>Sphingomonadaceae</taxon>
        <taxon>Sphingomonas</taxon>
    </lineage>
</organism>
<dbReference type="OrthoDB" id="7391233at2"/>
<name>W0AJZ8_9SPHN</name>
<evidence type="ECO:0000313" key="3">
    <source>
        <dbReference type="Proteomes" id="UP000018851"/>
    </source>
</evidence>
<feature type="signal peptide" evidence="1">
    <location>
        <begin position="1"/>
        <end position="27"/>
    </location>
</feature>
<dbReference type="KEGG" id="ssan:NX02_25030"/>
<gene>
    <name evidence="2" type="ORF">NX02_25030</name>
</gene>
<protein>
    <submittedName>
        <fullName evidence="2">Uncharacterized protein</fullName>
    </submittedName>
</protein>
<keyword evidence="1" id="KW-0732">Signal</keyword>
<evidence type="ECO:0000256" key="1">
    <source>
        <dbReference type="SAM" id="SignalP"/>
    </source>
</evidence>
<dbReference type="RefSeq" id="WP_025294715.1">
    <property type="nucleotide sequence ID" value="NZ_CP006644.1"/>
</dbReference>
<dbReference type="STRING" id="1123269.NX02_25030"/>
<reference evidence="2 3" key="1">
    <citation type="submission" date="2013-07" db="EMBL/GenBank/DDBJ databases">
        <title>Completed genome of Sphingomonas sanxanigenens NX02.</title>
        <authorList>
            <person name="Ma T."/>
            <person name="Huang H."/>
            <person name="Wu M."/>
            <person name="Li X."/>
            <person name="Li G."/>
        </authorList>
    </citation>
    <scope>NUCLEOTIDE SEQUENCE [LARGE SCALE GENOMIC DNA]</scope>
    <source>
        <strain evidence="2 3">NX02</strain>
    </source>
</reference>
<feature type="chain" id="PRO_5004785651" evidence="1">
    <location>
        <begin position="28"/>
        <end position="133"/>
    </location>
</feature>
<accession>W0AJZ8</accession>
<dbReference type="EMBL" id="CP006644">
    <property type="protein sequence ID" value="AHE56613.1"/>
    <property type="molecule type" value="Genomic_DNA"/>
</dbReference>
<dbReference type="AlphaFoldDB" id="W0AJZ8"/>
<dbReference type="PATRIC" id="fig|1123269.5.peg.4906"/>
<sequence length="133" mass="14166">MTGMKRFVSLLTVAVAIPMVQAPPAVAQSGERVVIVYGDDACPTSGTGEEIVVCARKPETERYRIPEELRSSNPSPASASWASRATSIEYVGRSGTDSCSPSGAGGWTGCYADLMRKAREEKKAAAAQRREEP</sequence>
<proteinExistence type="predicted"/>